<keyword evidence="1" id="KW-1133">Transmembrane helix</keyword>
<dbReference type="HOGENOM" id="CLU_1552844_0_0_7"/>
<evidence type="ECO:0000256" key="1">
    <source>
        <dbReference type="SAM" id="Phobius"/>
    </source>
</evidence>
<dbReference type="OrthoDB" id="5472281at2"/>
<dbReference type="STRING" id="596152.DesU5LDRAFT_3128"/>
<gene>
    <name evidence="2" type="ORF">DesU5LDRAFT_3128</name>
</gene>
<dbReference type="EMBL" id="JH600068">
    <property type="protein sequence ID" value="EIG54762.1"/>
    <property type="molecule type" value="Genomic_DNA"/>
</dbReference>
<feature type="transmembrane region" description="Helical" evidence="1">
    <location>
        <begin position="21"/>
        <end position="43"/>
    </location>
</feature>
<keyword evidence="1" id="KW-0812">Transmembrane</keyword>
<dbReference type="SUPFAM" id="SSF54523">
    <property type="entry name" value="Pili subunits"/>
    <property type="match status" value="1"/>
</dbReference>
<reference evidence="2" key="1">
    <citation type="submission" date="2011-11" db="EMBL/GenBank/DDBJ databases">
        <title>Improved High-Quality Draft sequence of Desulfovibrio sp. U5L.</title>
        <authorList>
            <consortium name="US DOE Joint Genome Institute"/>
            <person name="Lucas S."/>
            <person name="Han J."/>
            <person name="Lapidus A."/>
            <person name="Cheng J.-F."/>
            <person name="Goodwin L."/>
            <person name="Pitluck S."/>
            <person name="Peters L."/>
            <person name="Ovchinnikova G."/>
            <person name="Held B."/>
            <person name="Detter J.C."/>
            <person name="Han C."/>
            <person name="Tapia R."/>
            <person name="Land M."/>
            <person name="Hauser L."/>
            <person name="Kyrpides N."/>
            <person name="Ivanova N."/>
            <person name="Pagani I."/>
            <person name="Gabster J."/>
            <person name="Walker C."/>
            <person name="Stolyar S."/>
            <person name="Stahl D."/>
            <person name="Arkin A."/>
            <person name="Dehal P."/>
            <person name="Hazen T."/>
            <person name="Woyke T."/>
        </authorList>
    </citation>
    <scope>NUCLEOTIDE SEQUENCE [LARGE SCALE GENOMIC DNA]</scope>
    <source>
        <strain evidence="2">U5L</strain>
    </source>
</reference>
<organism evidence="2">
    <name type="scientific">Desulfovibrio sp. U5L</name>
    <dbReference type="NCBI Taxonomy" id="596152"/>
    <lineage>
        <taxon>Bacteria</taxon>
        <taxon>Pseudomonadati</taxon>
        <taxon>Thermodesulfobacteriota</taxon>
        <taxon>Desulfovibrionia</taxon>
        <taxon>Desulfovibrionales</taxon>
        <taxon>Desulfovibrionaceae</taxon>
        <taxon>Desulfovibrio</taxon>
    </lineage>
</organism>
<keyword evidence="1" id="KW-0472">Membrane</keyword>
<dbReference type="InterPro" id="IPR045584">
    <property type="entry name" value="Pilin-like"/>
</dbReference>
<evidence type="ECO:0000313" key="2">
    <source>
        <dbReference type="EMBL" id="EIG54762.1"/>
    </source>
</evidence>
<dbReference type="AlphaFoldDB" id="I2Q4Q6"/>
<dbReference type="NCBIfam" id="TIGR02532">
    <property type="entry name" value="IV_pilin_GFxxxE"/>
    <property type="match status" value="1"/>
</dbReference>
<name>I2Q4Q6_9BACT</name>
<accession>I2Q4Q6</accession>
<dbReference type="InterPro" id="IPR012902">
    <property type="entry name" value="N_methyl_site"/>
</dbReference>
<proteinExistence type="predicted"/>
<dbReference type="eggNOG" id="COG2165">
    <property type="taxonomic scope" value="Bacteria"/>
</dbReference>
<sequence>MLARQGTRRGGRREMAAVSAGFTFIEVIVVLVLLGLLGIAAFGRLDSGNVRALAQADGLRAAIRYAQSRAMADVYTWGITVSGSQYRLYSNNPAATNAPLPGQGSNSYAMPSSVKFEDDATVTFDWRGQPVTGNITPDNDSAAARTTPLSINIIESSQVVTVTVTPYTGFVP</sequence>
<protein>
    <submittedName>
        <fullName evidence="2">Prepilin-type N-terminal cleavage/methylation domain-containing protein</fullName>
    </submittedName>
</protein>